<dbReference type="Pfam" id="PF13407">
    <property type="entry name" value="Peripla_BP_4"/>
    <property type="match status" value="1"/>
</dbReference>
<reference evidence="6 7" key="1">
    <citation type="submission" date="2021-01" db="EMBL/GenBank/DDBJ databases">
        <title>Whole genome shotgun sequence of Actinoplanes durhamensis NBRC 14914.</title>
        <authorList>
            <person name="Komaki H."/>
            <person name="Tamura T."/>
        </authorList>
    </citation>
    <scope>NUCLEOTIDE SEQUENCE [LARGE SCALE GENOMIC DNA]</scope>
    <source>
        <strain evidence="6 7">NBRC 14914</strain>
    </source>
</reference>
<feature type="signal peptide" evidence="4">
    <location>
        <begin position="1"/>
        <end position="32"/>
    </location>
</feature>
<organism evidence="6 7">
    <name type="scientific">Paractinoplanes durhamensis</name>
    <dbReference type="NCBI Taxonomy" id="113563"/>
    <lineage>
        <taxon>Bacteria</taxon>
        <taxon>Bacillati</taxon>
        <taxon>Actinomycetota</taxon>
        <taxon>Actinomycetes</taxon>
        <taxon>Micromonosporales</taxon>
        <taxon>Micromonosporaceae</taxon>
        <taxon>Paractinoplanes</taxon>
    </lineage>
</organism>
<name>A0ABQ3ZBN0_9ACTN</name>
<dbReference type="SUPFAM" id="SSF53822">
    <property type="entry name" value="Periplasmic binding protein-like I"/>
    <property type="match status" value="1"/>
</dbReference>
<keyword evidence="7" id="KW-1185">Reference proteome</keyword>
<evidence type="ECO:0000259" key="5">
    <source>
        <dbReference type="Pfam" id="PF13407"/>
    </source>
</evidence>
<keyword evidence="3 4" id="KW-0732">Signal</keyword>
<proteinExistence type="inferred from homology"/>
<evidence type="ECO:0000256" key="4">
    <source>
        <dbReference type="SAM" id="SignalP"/>
    </source>
</evidence>
<dbReference type="InterPro" id="IPR028082">
    <property type="entry name" value="Peripla_BP_I"/>
</dbReference>
<dbReference type="PROSITE" id="PS51257">
    <property type="entry name" value="PROKAR_LIPOPROTEIN"/>
    <property type="match status" value="1"/>
</dbReference>
<sequence length="354" mass="37219">MLNRFGGGMRDPTKSKTIATCCVLALMLGAGAACNRGSGEDVVGLITKTDTNPFFVQMRKGAQSEAKAEGVELQSFAGKQDGDNEAQVQAIENLMSFGAKGFLITPNDSKAIVPSIDKAHEQKMLVIALDTPVDPPNAADATFATDNYQAGKLIGQWAKAKFAKDGKQAKIAMLDLNANQVSVDVKRDQGFLDGFGIQVGDPNKIGDENDPQIAGHDVTDGAEDGGRTAMENLLQKDPSINLVYTINEPAAAGAYQALKSAGREKDTVIVSIDGGCPGVDNVSTGIIGATSMQFPLKMAQMGIDAIAAYAKNGTRPQVTPGKDFFDTGTQLITDDPQAGVEAKDSAWGKQNCWG</sequence>
<evidence type="ECO:0000256" key="3">
    <source>
        <dbReference type="ARBA" id="ARBA00022729"/>
    </source>
</evidence>
<dbReference type="Gene3D" id="3.40.50.2300">
    <property type="match status" value="2"/>
</dbReference>
<dbReference type="PANTHER" id="PTHR46847:SF1">
    <property type="entry name" value="D-ALLOSE-BINDING PERIPLASMIC PROTEIN-RELATED"/>
    <property type="match status" value="1"/>
</dbReference>
<accession>A0ABQ3ZBN0</accession>
<feature type="domain" description="Periplasmic binding protein" evidence="5">
    <location>
        <begin position="43"/>
        <end position="312"/>
    </location>
</feature>
<dbReference type="CDD" id="cd19973">
    <property type="entry name" value="PBP1_ABC_sugar_binding-like"/>
    <property type="match status" value="1"/>
</dbReference>
<feature type="chain" id="PRO_5046259453" evidence="4">
    <location>
        <begin position="33"/>
        <end position="354"/>
    </location>
</feature>
<protein>
    <submittedName>
        <fullName evidence="6">Sugar ABC transporter</fullName>
    </submittedName>
</protein>
<dbReference type="InterPro" id="IPR025997">
    <property type="entry name" value="SBP_2_dom"/>
</dbReference>
<evidence type="ECO:0000256" key="1">
    <source>
        <dbReference type="ARBA" id="ARBA00004196"/>
    </source>
</evidence>
<evidence type="ECO:0000313" key="6">
    <source>
        <dbReference type="EMBL" id="GIE07240.1"/>
    </source>
</evidence>
<comment type="similarity">
    <text evidence="2">Belongs to the bacterial solute-binding protein 2 family.</text>
</comment>
<dbReference type="EMBL" id="BOML01000075">
    <property type="protein sequence ID" value="GIE07240.1"/>
    <property type="molecule type" value="Genomic_DNA"/>
</dbReference>
<gene>
    <name evidence="6" type="ORF">Adu01nite_85900</name>
</gene>
<comment type="subcellular location">
    <subcellularLocation>
        <location evidence="1">Cell envelope</location>
    </subcellularLocation>
</comment>
<dbReference type="Proteomes" id="UP000637628">
    <property type="component" value="Unassembled WGS sequence"/>
</dbReference>
<comment type="caution">
    <text evidence="6">The sequence shown here is derived from an EMBL/GenBank/DDBJ whole genome shotgun (WGS) entry which is preliminary data.</text>
</comment>
<evidence type="ECO:0000313" key="7">
    <source>
        <dbReference type="Proteomes" id="UP000637628"/>
    </source>
</evidence>
<evidence type="ECO:0000256" key="2">
    <source>
        <dbReference type="ARBA" id="ARBA00007639"/>
    </source>
</evidence>
<dbReference type="PANTHER" id="PTHR46847">
    <property type="entry name" value="D-ALLOSE-BINDING PERIPLASMIC PROTEIN-RELATED"/>
    <property type="match status" value="1"/>
</dbReference>